<feature type="domain" description="Fido" evidence="1">
    <location>
        <begin position="5"/>
        <end position="119"/>
    </location>
</feature>
<gene>
    <name evidence="2" type="ORF">VV02_23335</name>
</gene>
<evidence type="ECO:0000313" key="2">
    <source>
        <dbReference type="EMBL" id="AKU18110.1"/>
    </source>
</evidence>
<name>A0A0K1JND9_9MICO</name>
<organism evidence="2 3">
    <name type="scientific">Luteipulveratus mongoliensis</name>
    <dbReference type="NCBI Taxonomy" id="571913"/>
    <lineage>
        <taxon>Bacteria</taxon>
        <taxon>Bacillati</taxon>
        <taxon>Actinomycetota</taxon>
        <taxon>Actinomycetes</taxon>
        <taxon>Micrococcales</taxon>
        <taxon>Dermacoccaceae</taxon>
        <taxon>Luteipulveratus</taxon>
    </lineage>
</organism>
<dbReference type="Pfam" id="PF02661">
    <property type="entry name" value="Fic"/>
    <property type="match status" value="1"/>
</dbReference>
<accession>A0A0K1JND9</accession>
<dbReference type="Proteomes" id="UP000066480">
    <property type="component" value="Chromosome"/>
</dbReference>
<dbReference type="EMBL" id="CP011112">
    <property type="protein sequence ID" value="AKU18110.1"/>
    <property type="molecule type" value="Genomic_DNA"/>
</dbReference>
<sequence length="121" mass="13090">MTRYLTTEDLFDIAVELGSDVEVRDLGLLDGAAHRPAATVFGDDTYPDIHLKAAVLLESIVRGQPLTDGNERLSWASTVVFLALNGIVVTAPHDDAYDLVIAVAQGLRSPEDVAALLRDWC</sequence>
<dbReference type="InterPro" id="IPR053737">
    <property type="entry name" value="Type_II_TA_Toxin"/>
</dbReference>
<reference evidence="2 3" key="1">
    <citation type="submission" date="2015-03" db="EMBL/GenBank/DDBJ databases">
        <title>Luteipulveratus halotolerans sp. nov., a novel actinobacterium (Dermacoccaceae) from Sarawak, Malaysia.</title>
        <authorList>
            <person name="Juboi H."/>
            <person name="Basik A."/>
            <person name="Shamsul S.S."/>
            <person name="Arnold P."/>
            <person name="Schmitt E.K."/>
            <person name="Sanglier J.-J."/>
            <person name="Yeo T."/>
        </authorList>
    </citation>
    <scope>NUCLEOTIDE SEQUENCE [LARGE SCALE GENOMIC DNA]</scope>
    <source>
        <strain evidence="2 3">MN07-A0370</strain>
    </source>
</reference>
<dbReference type="STRING" id="571913.VV02_23335"/>
<dbReference type="GO" id="GO:0016301">
    <property type="term" value="F:kinase activity"/>
    <property type="evidence" value="ECO:0007669"/>
    <property type="project" value="InterPro"/>
</dbReference>
<evidence type="ECO:0000313" key="3">
    <source>
        <dbReference type="Proteomes" id="UP000066480"/>
    </source>
</evidence>
<dbReference type="InterPro" id="IPR006440">
    <property type="entry name" value="Doc"/>
</dbReference>
<evidence type="ECO:0000259" key="1">
    <source>
        <dbReference type="PROSITE" id="PS51459"/>
    </source>
</evidence>
<dbReference type="InterPro" id="IPR003812">
    <property type="entry name" value="Fido"/>
</dbReference>
<proteinExistence type="predicted"/>
<dbReference type="RefSeq" id="WP_052595519.1">
    <property type="nucleotide sequence ID" value="NZ_CP011112.1"/>
</dbReference>
<protein>
    <recommendedName>
        <fullName evidence="1">Fido domain-containing protein</fullName>
    </recommendedName>
</protein>
<dbReference type="PANTHER" id="PTHR39426:SF1">
    <property type="entry name" value="HOMOLOGY TO DEATH-ON-CURING PROTEIN OF PHAGE P1"/>
    <property type="match status" value="1"/>
</dbReference>
<dbReference type="KEGG" id="lmoi:VV02_23335"/>
<dbReference type="Gene3D" id="1.20.120.1870">
    <property type="entry name" value="Fic/DOC protein, Fido domain"/>
    <property type="match status" value="1"/>
</dbReference>
<dbReference type="AlphaFoldDB" id="A0A0K1JND9"/>
<dbReference type="PANTHER" id="PTHR39426">
    <property type="entry name" value="HOMOLOGY TO DEATH-ON-CURING PROTEIN OF PHAGE P1"/>
    <property type="match status" value="1"/>
</dbReference>
<dbReference type="PROSITE" id="PS51459">
    <property type="entry name" value="FIDO"/>
    <property type="match status" value="1"/>
</dbReference>
<dbReference type="OrthoDB" id="9802752at2"/>
<keyword evidence="3" id="KW-1185">Reference proteome</keyword>